<reference evidence="1 2" key="1">
    <citation type="submission" date="2016-07" db="EMBL/GenBank/DDBJ databases">
        <title>Characterization of isolates of Eisenbergiella tayi derived from blood cultures, using whole genome sequencing.</title>
        <authorList>
            <person name="Burdz T."/>
            <person name="Wiebe D."/>
            <person name="Huynh C."/>
            <person name="Bernard K."/>
        </authorList>
    </citation>
    <scope>NUCLEOTIDE SEQUENCE [LARGE SCALE GENOMIC DNA]</scope>
    <source>
        <strain evidence="1 2">NML 120489</strain>
    </source>
</reference>
<dbReference type="Proteomes" id="UP000095003">
    <property type="component" value="Unassembled WGS sequence"/>
</dbReference>
<evidence type="ECO:0008006" key="3">
    <source>
        <dbReference type="Google" id="ProtNLM"/>
    </source>
</evidence>
<dbReference type="EMBL" id="MCGI01000008">
    <property type="protein sequence ID" value="ODM02830.1"/>
    <property type="molecule type" value="Genomic_DNA"/>
</dbReference>
<proteinExistence type="predicted"/>
<dbReference type="InterPro" id="IPR024523">
    <property type="entry name" value="DUF3793"/>
</dbReference>
<protein>
    <recommendedName>
        <fullName evidence="3">DUF3793 family protein</fullName>
    </recommendedName>
</protein>
<comment type="caution">
    <text evidence="1">The sequence shown here is derived from an EMBL/GenBank/DDBJ whole genome shotgun (WGS) entry which is preliminary data.</text>
</comment>
<gene>
    <name evidence="1" type="ORF">BEH84_06061</name>
</gene>
<sequence>MPVEEITQYLQTNRRSCKKALHMQLAIHCAPFLKGIKESAVVSLPRDQAVEFSVLAARTGLSWYFLLHEDGKDMVFIYRKKELERLLQKEDVSAFLKNRGYLQSGKIHPFSICRILSELSRRVEAYYRTKENFPHEIGVLLGYPTEDVEGFIANEGRDCLCTGYWKVYQNEQRAKHIFAAFDEAREVTVREVLEGKELLQLCTSI</sequence>
<name>A0A1E3A272_9FIRM</name>
<evidence type="ECO:0000313" key="1">
    <source>
        <dbReference type="EMBL" id="ODM02830.1"/>
    </source>
</evidence>
<dbReference type="Pfam" id="PF12672">
    <property type="entry name" value="DUF3793"/>
    <property type="match status" value="1"/>
</dbReference>
<accession>A0A1E3A272</accession>
<evidence type="ECO:0000313" key="2">
    <source>
        <dbReference type="Proteomes" id="UP000095003"/>
    </source>
</evidence>
<organism evidence="1 2">
    <name type="scientific">Eisenbergiella tayi</name>
    <dbReference type="NCBI Taxonomy" id="1432052"/>
    <lineage>
        <taxon>Bacteria</taxon>
        <taxon>Bacillati</taxon>
        <taxon>Bacillota</taxon>
        <taxon>Clostridia</taxon>
        <taxon>Lachnospirales</taxon>
        <taxon>Lachnospiraceae</taxon>
        <taxon>Eisenbergiella</taxon>
    </lineage>
</organism>
<dbReference type="AlphaFoldDB" id="A0A1E3A272"/>